<dbReference type="Gene3D" id="2.130.10.10">
    <property type="entry name" value="YVTN repeat-like/Quinoprotein amine dehydrogenase"/>
    <property type="match status" value="2"/>
</dbReference>
<evidence type="ECO:0008006" key="7">
    <source>
        <dbReference type="Google" id="ProtNLM"/>
    </source>
</evidence>
<dbReference type="RefSeq" id="WP_262308927.1">
    <property type="nucleotide sequence ID" value="NZ_CP106679.1"/>
</dbReference>
<feature type="signal peptide" evidence="4">
    <location>
        <begin position="1"/>
        <end position="21"/>
    </location>
</feature>
<dbReference type="PROSITE" id="PS50082">
    <property type="entry name" value="WD_REPEATS_2"/>
    <property type="match status" value="3"/>
</dbReference>
<dbReference type="InterPro" id="IPR020472">
    <property type="entry name" value="WD40_PAC1"/>
</dbReference>
<dbReference type="PROSITE" id="PS50294">
    <property type="entry name" value="WD_REPEATS_REGION"/>
    <property type="match status" value="3"/>
</dbReference>
<dbReference type="Pfam" id="PF00400">
    <property type="entry name" value="WD40"/>
    <property type="match status" value="3"/>
</dbReference>
<evidence type="ECO:0000313" key="5">
    <source>
        <dbReference type="EMBL" id="UXP31488.1"/>
    </source>
</evidence>
<evidence type="ECO:0000256" key="3">
    <source>
        <dbReference type="PROSITE-ProRule" id="PRU00221"/>
    </source>
</evidence>
<sequence>MKNLPIVSFALFLLLSHSICAQDQNQPSIQELQSQIEILRTTELIQSMSQRSEIMPSYHHDLKALIARQAYNFWIQNKGEKYVSHKNVYAALYYANKYLEYDSLNFESYNQVMAHNEAVVSLKFGKDPKVFYSAGSDGKVLKWNLDDIKGIPTLLYQGDHLIRSIDVSFDDQMIMITTKNQGLIFVSTSERINMGEITPVISRDNEEVQSAVFFPNEYKYLAVNKQGEIRIKAFNTDSVYRRKNKQQVNTVLVQEDNQNIYLGGKSGKLEIITDKLDSAYLIPELFAINALAISSDKKLLAVGREKGDAIIIDLTTHQIVRTISGHQSAVTDVDFNQNDQLLLTASRDGTTRIWDINNSRIMPLILDDHEDWVFTAKFTPTGDKVVTGSKDKNIRVWTIDYQQLADRICRLVDRNLTLEEWNEYIGDSFPYEETCPVQEY</sequence>
<proteinExistence type="predicted"/>
<dbReference type="InterPro" id="IPR015943">
    <property type="entry name" value="WD40/YVTN_repeat-like_dom_sf"/>
</dbReference>
<keyword evidence="4" id="KW-0732">Signal</keyword>
<gene>
    <name evidence="5" type="ORF">N6H18_14140</name>
</gene>
<dbReference type="SUPFAM" id="SSF50978">
    <property type="entry name" value="WD40 repeat-like"/>
    <property type="match status" value="1"/>
</dbReference>
<feature type="chain" id="PRO_5045897242" description="WD domain-containing protein, G-beta repeat-containing protein" evidence="4">
    <location>
        <begin position="22"/>
        <end position="440"/>
    </location>
</feature>
<evidence type="ECO:0000256" key="4">
    <source>
        <dbReference type="SAM" id="SignalP"/>
    </source>
</evidence>
<feature type="repeat" description="WD" evidence="3">
    <location>
        <begin position="366"/>
        <end position="407"/>
    </location>
</feature>
<dbReference type="PROSITE" id="PS00678">
    <property type="entry name" value="WD_REPEATS_1"/>
    <property type="match status" value="1"/>
</dbReference>
<dbReference type="PANTHER" id="PTHR44019:SF8">
    <property type="entry name" value="POC1 CENTRIOLAR PROTEIN HOMOLOG"/>
    <property type="match status" value="1"/>
</dbReference>
<evidence type="ECO:0000313" key="6">
    <source>
        <dbReference type="Proteomes" id="UP001065174"/>
    </source>
</evidence>
<dbReference type="EMBL" id="CP106679">
    <property type="protein sequence ID" value="UXP31488.1"/>
    <property type="molecule type" value="Genomic_DNA"/>
</dbReference>
<protein>
    <recommendedName>
        <fullName evidence="7">WD domain-containing protein, G-beta repeat-containing protein</fullName>
    </recommendedName>
</protein>
<evidence type="ECO:0000256" key="2">
    <source>
        <dbReference type="ARBA" id="ARBA00022737"/>
    </source>
</evidence>
<feature type="repeat" description="WD" evidence="3">
    <location>
        <begin position="323"/>
        <end position="364"/>
    </location>
</feature>
<reference evidence="5" key="1">
    <citation type="submission" date="2022-09" db="EMBL/GenBank/DDBJ databases">
        <title>Comparative genomics and taxonomic characterization of three novel marine species of genus Reichenbachiella exhibiting antioxidant and polysaccharide degradation activities.</title>
        <authorList>
            <person name="Muhammad N."/>
            <person name="Lee Y.-J."/>
            <person name="Ko J."/>
            <person name="Kim S.-G."/>
        </authorList>
    </citation>
    <scope>NUCLEOTIDE SEQUENCE</scope>
    <source>
        <strain evidence="5">BKB1-1</strain>
    </source>
</reference>
<name>A0ABY6CLV3_9BACT</name>
<accession>A0ABY6CLV3</accession>
<organism evidence="5 6">
    <name type="scientific">Reichenbachiella agarivorans</name>
    <dbReference type="NCBI Taxonomy" id="2979464"/>
    <lineage>
        <taxon>Bacteria</taxon>
        <taxon>Pseudomonadati</taxon>
        <taxon>Bacteroidota</taxon>
        <taxon>Cytophagia</taxon>
        <taxon>Cytophagales</taxon>
        <taxon>Reichenbachiellaceae</taxon>
        <taxon>Reichenbachiella</taxon>
    </lineage>
</organism>
<dbReference type="PRINTS" id="PR00320">
    <property type="entry name" value="GPROTEINBRPT"/>
</dbReference>
<dbReference type="InterPro" id="IPR019775">
    <property type="entry name" value="WD40_repeat_CS"/>
</dbReference>
<feature type="repeat" description="WD" evidence="3">
    <location>
        <begin position="112"/>
        <end position="153"/>
    </location>
</feature>
<dbReference type="Proteomes" id="UP001065174">
    <property type="component" value="Chromosome"/>
</dbReference>
<dbReference type="InterPro" id="IPR050505">
    <property type="entry name" value="WDR55/POC1"/>
</dbReference>
<dbReference type="InterPro" id="IPR036322">
    <property type="entry name" value="WD40_repeat_dom_sf"/>
</dbReference>
<dbReference type="PANTHER" id="PTHR44019">
    <property type="entry name" value="WD REPEAT-CONTAINING PROTEIN 55"/>
    <property type="match status" value="1"/>
</dbReference>
<evidence type="ECO:0000256" key="1">
    <source>
        <dbReference type="ARBA" id="ARBA00022574"/>
    </source>
</evidence>
<keyword evidence="2" id="KW-0677">Repeat</keyword>
<dbReference type="SMART" id="SM00320">
    <property type="entry name" value="WD40"/>
    <property type="match status" value="4"/>
</dbReference>
<keyword evidence="1 3" id="KW-0853">WD repeat</keyword>
<keyword evidence="6" id="KW-1185">Reference proteome</keyword>
<dbReference type="InterPro" id="IPR001680">
    <property type="entry name" value="WD40_rpt"/>
</dbReference>